<dbReference type="PROSITE" id="PS50966">
    <property type="entry name" value="ZF_SWIM"/>
    <property type="match status" value="1"/>
</dbReference>
<dbReference type="RefSeq" id="WP_208651763.1">
    <property type="nucleotide sequence ID" value="NZ_CP036528.1"/>
</dbReference>
<accession>A0A4P6UU32</accession>
<organism evidence="3 4">
    <name type="scientific">Ureibacillus thermophilus</name>
    <dbReference type="NCBI Taxonomy" id="367743"/>
    <lineage>
        <taxon>Bacteria</taxon>
        <taxon>Bacillati</taxon>
        <taxon>Bacillota</taxon>
        <taxon>Bacilli</taxon>
        <taxon>Bacillales</taxon>
        <taxon>Caryophanaceae</taxon>
        <taxon>Ureibacillus</taxon>
    </lineage>
</organism>
<dbReference type="InterPro" id="IPR007527">
    <property type="entry name" value="Znf_SWIM"/>
</dbReference>
<keyword evidence="4" id="KW-1185">Reference proteome</keyword>
<protein>
    <recommendedName>
        <fullName evidence="2">SWIM-type domain-containing protein</fullName>
    </recommendedName>
</protein>
<evidence type="ECO:0000256" key="1">
    <source>
        <dbReference type="PROSITE-ProRule" id="PRU00325"/>
    </source>
</evidence>
<proteinExistence type="predicted"/>
<dbReference type="GO" id="GO:0008270">
    <property type="term" value="F:zinc ion binding"/>
    <property type="evidence" value="ECO:0007669"/>
    <property type="project" value="UniProtKB-KW"/>
</dbReference>
<dbReference type="AlphaFoldDB" id="A0A4P6UU32"/>
<name>A0A4P6UU32_9BACL</name>
<evidence type="ECO:0000313" key="3">
    <source>
        <dbReference type="EMBL" id="QBK25378.1"/>
    </source>
</evidence>
<reference evidence="3 4" key="1">
    <citation type="submission" date="2019-02" db="EMBL/GenBank/DDBJ databases">
        <title>Ureibacillus thermophilus.</title>
        <authorList>
            <person name="Sunny J.S."/>
            <person name="Natarajan A."/>
            <person name="Saleena L.M."/>
        </authorList>
    </citation>
    <scope>NUCLEOTIDE SEQUENCE [LARGE SCALE GENOMIC DNA]</scope>
    <source>
        <strain evidence="3 4">LM102</strain>
    </source>
</reference>
<keyword evidence="1" id="KW-0479">Metal-binding</keyword>
<dbReference type="EMBL" id="CP036528">
    <property type="protein sequence ID" value="QBK25378.1"/>
    <property type="molecule type" value="Genomic_DNA"/>
</dbReference>
<keyword evidence="1" id="KW-0863">Zinc-finger</keyword>
<dbReference type="KEGG" id="uth:DKZ56_05635"/>
<gene>
    <name evidence="3" type="ORF">DKZ56_05635</name>
</gene>
<evidence type="ECO:0000313" key="4">
    <source>
        <dbReference type="Proteomes" id="UP000291151"/>
    </source>
</evidence>
<sequence length="528" mass="62409">MKNKTFLGANVVMLSVANVAREQESLIREKLQIVARELHPSVAEDEEIIRRALFAVRNQAVVFHRYVSVFSVLTASVRDVRTAEVIMDFRGDTISCSCPQDGWCRHKVSVLLSLYQYIDSVQEWASSWRAKKTVNFEALANVRTPDSWLKMADEVLQYYFHEDVEIPSFLFSNIADNALEKLNKQMPFEREWQPIYKLFMELAVLTRLSHRFFMQNHVDAHLYENFIHKRFQSMQQITQSILGISRLFAMDPFLDKMQHLLRELLFAQDGFINQKLNVYLLFWDEVLTEKKRALEELVYLQEQELKYPEILNLFYIILKNDAALEENLQQIRPEHLYLYLGLVKFAFRKQNEQAAEMILRAILPYLKEFIQKVNHFYRANAVSLIHSFYEQTALSEEEELLLYSAFGKDGIHQYSDYLLEHGRYEEWVALHQMYPTSIEHLEYNGLKQVAEEAPDLVLPLYHFYAMEKVKSKSRYNYKQAVRIWKKMKAAAKKAGKMSFWESYIAAVRDQFKRLRALQEEIEKGKLLP</sequence>
<evidence type="ECO:0000259" key="2">
    <source>
        <dbReference type="PROSITE" id="PS50966"/>
    </source>
</evidence>
<keyword evidence="1" id="KW-0862">Zinc</keyword>
<dbReference type="Proteomes" id="UP000291151">
    <property type="component" value="Chromosome"/>
</dbReference>
<feature type="domain" description="SWIM-type" evidence="2">
    <location>
        <begin position="83"/>
        <end position="115"/>
    </location>
</feature>